<protein>
    <submittedName>
        <fullName evidence="1">Uncharacterized protein</fullName>
    </submittedName>
</protein>
<proteinExistence type="predicted"/>
<name>A0A256J005_HALEZ</name>
<organism evidence="1 2">
    <name type="scientific">Halorubrum ezzemoulense</name>
    <name type="common">Halorubrum chaoviator</name>
    <dbReference type="NCBI Taxonomy" id="337243"/>
    <lineage>
        <taxon>Archaea</taxon>
        <taxon>Methanobacteriati</taxon>
        <taxon>Methanobacteriota</taxon>
        <taxon>Stenosarchaea group</taxon>
        <taxon>Halobacteria</taxon>
        <taxon>Halobacteriales</taxon>
        <taxon>Haloferacaceae</taxon>
        <taxon>Halorubrum</taxon>
    </lineage>
</organism>
<comment type="caution">
    <text evidence="1">The sequence shown here is derived from an EMBL/GenBank/DDBJ whole genome shotgun (WGS) entry which is preliminary data.</text>
</comment>
<dbReference type="EMBL" id="NHOZ01000115">
    <property type="protein sequence ID" value="OYR61712.1"/>
    <property type="molecule type" value="Genomic_DNA"/>
</dbReference>
<evidence type="ECO:0000313" key="1">
    <source>
        <dbReference type="EMBL" id="OYR61712.1"/>
    </source>
</evidence>
<dbReference type="AlphaFoldDB" id="A0A256J005"/>
<sequence length="91" mass="9948">MRFTRIVDGEATAYTVGVERLDPEAAPELESAGYRSPQLLYAIMTPGAVVTDYDVHRLARSLPGDADLVVDELRALDYDDLAEPDAPEVDP</sequence>
<gene>
    <name evidence="1" type="ORF">DJ80_11915</name>
</gene>
<accession>A0A256J005</accession>
<reference evidence="1 2" key="1">
    <citation type="journal article" date="2014" name="Front. Microbiol.">
        <title>Population and genomic analysis of the genus Halorubrum.</title>
        <authorList>
            <person name="Fullmer M.S."/>
            <person name="Soucy S.M."/>
            <person name="Swithers K.S."/>
            <person name="Makkay A.M."/>
            <person name="Wheeler R."/>
            <person name="Ventosa A."/>
            <person name="Gogarten J.P."/>
            <person name="Papke R.T."/>
        </authorList>
    </citation>
    <scope>NUCLEOTIDE SEQUENCE [LARGE SCALE GENOMIC DNA]</scope>
    <source>
        <strain evidence="1 2">Ga36</strain>
    </source>
</reference>
<dbReference type="Proteomes" id="UP000215731">
    <property type="component" value="Unassembled WGS sequence"/>
</dbReference>
<evidence type="ECO:0000313" key="2">
    <source>
        <dbReference type="Proteomes" id="UP000215731"/>
    </source>
</evidence>
<dbReference type="RefSeq" id="WP_094553350.1">
    <property type="nucleotide sequence ID" value="NZ_NHOZ01000115.1"/>
</dbReference>